<proteinExistence type="predicted"/>
<keyword evidence="2" id="KW-0614">Plasmid</keyword>
<dbReference type="AlphaFoldDB" id="A0A1L5PAR2"/>
<evidence type="ECO:0000256" key="1">
    <source>
        <dbReference type="SAM" id="MobiDB-lite"/>
    </source>
</evidence>
<gene>
    <name evidence="2" type="ORF">AM571_PA00356</name>
</gene>
<dbReference type="Proteomes" id="UP000185109">
    <property type="component" value="Plasmid pRsp8C3a"/>
</dbReference>
<dbReference type="Gene3D" id="3.40.50.80">
    <property type="entry name" value="Nucleotide-binding domain of ferredoxin-NADP reductase (FNR) module"/>
    <property type="match status" value="1"/>
</dbReference>
<organism evidence="2 3">
    <name type="scientific">Rhizobium etli 8C-3</name>
    <dbReference type="NCBI Taxonomy" id="538025"/>
    <lineage>
        <taxon>Bacteria</taxon>
        <taxon>Pseudomonadati</taxon>
        <taxon>Pseudomonadota</taxon>
        <taxon>Alphaproteobacteria</taxon>
        <taxon>Hyphomicrobiales</taxon>
        <taxon>Rhizobiaceae</taxon>
        <taxon>Rhizobium/Agrobacterium group</taxon>
        <taxon>Rhizobium</taxon>
    </lineage>
</organism>
<feature type="region of interest" description="Disordered" evidence="1">
    <location>
        <begin position="120"/>
        <end position="142"/>
    </location>
</feature>
<dbReference type="EMBL" id="CP017242">
    <property type="protein sequence ID" value="APO77235.1"/>
    <property type="molecule type" value="Genomic_DNA"/>
</dbReference>
<protein>
    <submittedName>
        <fullName evidence="2">FAD/NAD-binding ferredoxin reductase-type domain-containing protein</fullName>
    </submittedName>
</protein>
<dbReference type="InterPro" id="IPR039261">
    <property type="entry name" value="FNR_nucleotide-bd"/>
</dbReference>
<evidence type="ECO:0000313" key="2">
    <source>
        <dbReference type="EMBL" id="APO77235.1"/>
    </source>
</evidence>
<accession>A0A1L5PAR2</accession>
<name>A0A1L5PAR2_RHIET</name>
<sequence>MISMFHWLVDTGLDADVVFITNVRTPDDIISRQELLHISARLSSKLKLAIVPAAASPARPWHGPTGKLYEMLVRTFARDFNERETVCGLPGYTAVAKALLADMGSPWRNITMKALAAHRRLRPHPQQPKVHRQLSRRHHLWP</sequence>
<geneLocation type="plasmid" evidence="3">
    <name>prsp8c3a</name>
</geneLocation>
<dbReference type="SUPFAM" id="SSF52343">
    <property type="entry name" value="Ferredoxin reductase-like, C-terminal NADP-linked domain"/>
    <property type="match status" value="1"/>
</dbReference>
<evidence type="ECO:0000313" key="3">
    <source>
        <dbReference type="Proteomes" id="UP000185109"/>
    </source>
</evidence>
<reference evidence="2 3" key="1">
    <citation type="submission" date="2016-09" db="EMBL/GenBank/DDBJ databases">
        <title>The complete genome sequences of Rhizobium gallicum, symbiovars gallicum and phaseoli, symbionts associated to common bean (Phaseolus vulgaris).</title>
        <authorList>
            <person name="Bustos P."/>
            <person name="Santamaria R.I."/>
            <person name="Perez-Carrascal O.M."/>
            <person name="Juarez S."/>
            <person name="Lozano L."/>
            <person name="Martinez-Flores I."/>
            <person name="Martinez-Romero E."/>
            <person name="Cevallos M."/>
            <person name="Romero D."/>
            <person name="Davila G."/>
            <person name="Gonzalez V."/>
        </authorList>
    </citation>
    <scope>NUCLEOTIDE SEQUENCE [LARGE SCALE GENOMIC DNA]</scope>
    <source>
        <strain evidence="2 3">8C-3</strain>
        <plasmid evidence="3">Plasmid prsp8c3a</plasmid>
    </source>
</reference>